<dbReference type="PANTHER" id="PTHR38460">
    <property type="entry name" value="TAUTOMERASE YOLI-RELATED"/>
    <property type="match status" value="1"/>
</dbReference>
<gene>
    <name evidence="1" type="ORF">AWB74_07105</name>
</gene>
<proteinExistence type="predicted"/>
<dbReference type="AlphaFoldDB" id="A0A158KV08"/>
<reference evidence="1" key="1">
    <citation type="submission" date="2016-01" db="EMBL/GenBank/DDBJ databases">
        <authorList>
            <person name="Peeters C."/>
        </authorList>
    </citation>
    <scope>NUCLEOTIDE SEQUENCE [LARGE SCALE GENOMIC DNA]</scope>
    <source>
        <strain evidence="1">LMG 29317</strain>
    </source>
</reference>
<dbReference type="EMBL" id="FCOM02000056">
    <property type="protein sequence ID" value="SAL84927.1"/>
    <property type="molecule type" value="Genomic_DNA"/>
</dbReference>
<dbReference type="SUPFAM" id="SSF55331">
    <property type="entry name" value="Tautomerase/MIF"/>
    <property type="match status" value="1"/>
</dbReference>
<evidence type="ECO:0000313" key="2">
    <source>
        <dbReference type="Proteomes" id="UP000055019"/>
    </source>
</evidence>
<accession>A0A158KV08</accession>
<name>A0A158KV08_9BURK</name>
<keyword evidence="2" id="KW-1185">Reference proteome</keyword>
<dbReference type="Proteomes" id="UP000055019">
    <property type="component" value="Unassembled WGS sequence"/>
</dbReference>
<dbReference type="InterPro" id="IPR014347">
    <property type="entry name" value="Tautomerase/MIF_sf"/>
</dbReference>
<dbReference type="RefSeq" id="WP_061151297.1">
    <property type="nucleotide sequence ID" value="NZ_FCOM02000056.1"/>
</dbReference>
<comment type="caution">
    <text evidence="1">The sequence shown here is derived from an EMBL/GenBank/DDBJ whole genome shotgun (WGS) entry which is preliminary data.</text>
</comment>
<evidence type="ECO:0000313" key="1">
    <source>
        <dbReference type="EMBL" id="SAL84927.1"/>
    </source>
</evidence>
<protein>
    <submittedName>
        <fullName evidence="1">4-oxalocrotonate tautomerase</fullName>
    </submittedName>
</protein>
<dbReference type="PANTHER" id="PTHR38460:SF1">
    <property type="entry name" value="TAUTOMERASE YOLI-RELATED"/>
    <property type="match status" value="1"/>
</dbReference>
<sequence length="129" mass="14680">MPLVKFDILKGRTEAQTRAMLDGTHRAVVNAFQVPERDRYQVVTEHDPVHLIVEDTGLGIERTKYMIVITVITRPREQAAKQLFYRELTRELQERCQISPSDVVVALVTNSDADWSFGHGVAQFLTGEL</sequence>
<organism evidence="1 2">
    <name type="scientific">Caballeronia arvi</name>
    <dbReference type="NCBI Taxonomy" id="1777135"/>
    <lineage>
        <taxon>Bacteria</taxon>
        <taxon>Pseudomonadati</taxon>
        <taxon>Pseudomonadota</taxon>
        <taxon>Betaproteobacteria</taxon>
        <taxon>Burkholderiales</taxon>
        <taxon>Burkholderiaceae</taxon>
        <taxon>Caballeronia</taxon>
    </lineage>
</organism>
<dbReference type="InterPro" id="IPR037479">
    <property type="entry name" value="Tauto_MSAD"/>
</dbReference>
<dbReference type="Gene3D" id="3.30.429.10">
    <property type="entry name" value="Macrophage Migration Inhibitory Factor"/>
    <property type="match status" value="1"/>
</dbReference>
<dbReference type="OrthoDB" id="9804765at2"/>
<dbReference type="Pfam" id="PF14552">
    <property type="entry name" value="Tautomerase_2"/>
    <property type="match status" value="1"/>
</dbReference>